<protein>
    <submittedName>
        <fullName evidence="2">SFRICE_033202</fullName>
    </submittedName>
</protein>
<feature type="region of interest" description="Disordered" evidence="1">
    <location>
        <begin position="1"/>
        <end position="22"/>
    </location>
</feature>
<name>A0A2H1V0U5_SPOFR</name>
<sequence>MATCAGVRRRENRPMTSPALGEAGGSVRLLLTKNYPVPSPALSRSPVEKPISSSRQIIRPPQMEPSIYKYIKNNLANFRKM</sequence>
<accession>A0A2H1V0U5</accession>
<dbReference type="AlphaFoldDB" id="A0A2H1V0U5"/>
<proteinExistence type="predicted"/>
<evidence type="ECO:0000256" key="1">
    <source>
        <dbReference type="SAM" id="MobiDB-lite"/>
    </source>
</evidence>
<gene>
    <name evidence="2" type="ORF">SFRICE_033202</name>
</gene>
<evidence type="ECO:0000313" key="2">
    <source>
        <dbReference type="EMBL" id="SOQ34470.1"/>
    </source>
</evidence>
<reference evidence="2" key="1">
    <citation type="submission" date="2016-07" db="EMBL/GenBank/DDBJ databases">
        <authorList>
            <person name="Bretaudeau A."/>
        </authorList>
    </citation>
    <scope>NUCLEOTIDE SEQUENCE</scope>
    <source>
        <strain evidence="2">Rice</strain>
        <tissue evidence="2">Whole body</tissue>
    </source>
</reference>
<dbReference type="EMBL" id="ODYU01000164">
    <property type="protein sequence ID" value="SOQ34470.1"/>
    <property type="molecule type" value="Genomic_DNA"/>
</dbReference>
<feature type="region of interest" description="Disordered" evidence="1">
    <location>
        <begin position="39"/>
        <end position="58"/>
    </location>
</feature>
<organism evidence="2">
    <name type="scientific">Spodoptera frugiperda</name>
    <name type="common">Fall armyworm</name>
    <dbReference type="NCBI Taxonomy" id="7108"/>
    <lineage>
        <taxon>Eukaryota</taxon>
        <taxon>Metazoa</taxon>
        <taxon>Ecdysozoa</taxon>
        <taxon>Arthropoda</taxon>
        <taxon>Hexapoda</taxon>
        <taxon>Insecta</taxon>
        <taxon>Pterygota</taxon>
        <taxon>Neoptera</taxon>
        <taxon>Endopterygota</taxon>
        <taxon>Lepidoptera</taxon>
        <taxon>Glossata</taxon>
        <taxon>Ditrysia</taxon>
        <taxon>Noctuoidea</taxon>
        <taxon>Noctuidae</taxon>
        <taxon>Amphipyrinae</taxon>
        <taxon>Spodoptera</taxon>
    </lineage>
</organism>